<proteinExistence type="predicted"/>
<feature type="transmembrane region" description="Helical" evidence="1">
    <location>
        <begin position="177"/>
        <end position="197"/>
    </location>
</feature>
<reference evidence="3 4" key="1">
    <citation type="submission" date="2020-04" db="EMBL/GenBank/DDBJ databases">
        <authorList>
            <person name="Laetsch R D."/>
            <person name="Stevens L."/>
            <person name="Kumar S."/>
            <person name="Blaxter L. M."/>
        </authorList>
    </citation>
    <scope>NUCLEOTIDE SEQUENCE [LARGE SCALE GENOMIC DNA]</scope>
</reference>
<accession>A0A8S1ERQ8</accession>
<feature type="domain" description="Phlebovirus glycoprotein G2 fusion" evidence="2">
    <location>
        <begin position="199"/>
        <end position="384"/>
    </location>
</feature>
<name>A0A8S1ERQ8_9PELO</name>
<dbReference type="OrthoDB" id="5875705at2759"/>
<keyword evidence="1" id="KW-1133">Transmembrane helix</keyword>
<keyword evidence="1" id="KW-0472">Membrane</keyword>
<sequence length="428" mass="48669">MPALWRTKIESLPPSKLKSSPIGPNAARTCPSPPTRFVITPAWKRFSKNKDREAEKNCPPRAQCSKIKFWMCKDVLMNPHCAPITFSIMCGIMIFILVIVPIWTLVKKGAIMSCCKRAQRDRETPIKGHKMDIREQPKDHKNMITKCPKNAQIDDATERLDEPIEADKISQSSKSSLWEPSMMIGIVCIIIVVPGVYSCDKIIPISHTEAECVNNLCRVRSIQDIFVHPLVNTVCIQIMNKDQIITKMSVKIDYAVRKCIKGHVTLTRNSTIVTQSQKRCGGNAMCKGTKCEKVHKDTYIPDLGEANKYPGHSHCADSCGGWGCGCLSLTAACLFYRNYAIPTSDEVVEIYKCENWSKQIAVTIEVNERFKPEPHHLMVQEDAEEKRTSFLYKEFWYMYQLKTTKTIIRKLKDVSEMIRGSNSIFQKN</sequence>
<protein>
    <recommendedName>
        <fullName evidence="2">Phlebovirus glycoprotein G2 fusion domain-containing protein</fullName>
    </recommendedName>
</protein>
<dbReference type="InterPro" id="IPR009878">
    <property type="entry name" value="Phlebovirus_G2_fusion"/>
</dbReference>
<gene>
    <name evidence="3" type="ORF">CBOVIS_LOCUS6977</name>
</gene>
<keyword evidence="1" id="KW-0812">Transmembrane</keyword>
<organism evidence="3 4">
    <name type="scientific">Caenorhabditis bovis</name>
    <dbReference type="NCBI Taxonomy" id="2654633"/>
    <lineage>
        <taxon>Eukaryota</taxon>
        <taxon>Metazoa</taxon>
        <taxon>Ecdysozoa</taxon>
        <taxon>Nematoda</taxon>
        <taxon>Chromadorea</taxon>
        <taxon>Rhabditida</taxon>
        <taxon>Rhabditina</taxon>
        <taxon>Rhabditomorpha</taxon>
        <taxon>Rhabditoidea</taxon>
        <taxon>Rhabditidae</taxon>
        <taxon>Peloderinae</taxon>
        <taxon>Caenorhabditis</taxon>
    </lineage>
</organism>
<dbReference type="Pfam" id="PF07245">
    <property type="entry name" value="Phlebovirus_G2"/>
    <property type="match status" value="1"/>
</dbReference>
<evidence type="ECO:0000313" key="3">
    <source>
        <dbReference type="EMBL" id="CAB3404684.1"/>
    </source>
</evidence>
<evidence type="ECO:0000259" key="2">
    <source>
        <dbReference type="Pfam" id="PF07245"/>
    </source>
</evidence>
<evidence type="ECO:0000313" key="4">
    <source>
        <dbReference type="Proteomes" id="UP000494206"/>
    </source>
</evidence>
<dbReference type="EMBL" id="CADEPM010000004">
    <property type="protein sequence ID" value="CAB3404684.1"/>
    <property type="molecule type" value="Genomic_DNA"/>
</dbReference>
<comment type="caution">
    <text evidence="3">The sequence shown here is derived from an EMBL/GenBank/DDBJ whole genome shotgun (WGS) entry which is preliminary data.</text>
</comment>
<evidence type="ECO:0000256" key="1">
    <source>
        <dbReference type="SAM" id="Phobius"/>
    </source>
</evidence>
<feature type="transmembrane region" description="Helical" evidence="1">
    <location>
        <begin position="84"/>
        <end position="106"/>
    </location>
</feature>
<keyword evidence="4" id="KW-1185">Reference proteome</keyword>
<dbReference type="Proteomes" id="UP000494206">
    <property type="component" value="Unassembled WGS sequence"/>
</dbReference>
<dbReference type="AlphaFoldDB" id="A0A8S1ERQ8"/>